<gene>
    <name evidence="6" type="primary">atpE</name>
    <name evidence="8" type="ORF">SAMN05443638_10438</name>
</gene>
<keyword evidence="3 6" id="KW-0375">Hydrogen ion transport</keyword>
<evidence type="ECO:0000256" key="6">
    <source>
        <dbReference type="HAMAP-Rule" id="MF_00311"/>
    </source>
</evidence>
<dbReference type="RefSeq" id="WP_072893056.1">
    <property type="nucleotide sequence ID" value="NZ_FQVM01000004.1"/>
</dbReference>
<dbReference type="EMBL" id="FQVM01000004">
    <property type="protein sequence ID" value="SHE51765.1"/>
    <property type="molecule type" value="Genomic_DNA"/>
</dbReference>
<keyword evidence="2 6" id="KW-0813">Transport</keyword>
<dbReference type="GO" id="GO:0033178">
    <property type="term" value="C:proton-transporting two-sector ATPase complex, catalytic domain"/>
    <property type="evidence" value="ECO:0007669"/>
    <property type="project" value="InterPro"/>
</dbReference>
<evidence type="ECO:0000256" key="5">
    <source>
        <dbReference type="ARBA" id="ARBA00023310"/>
    </source>
</evidence>
<evidence type="ECO:0000313" key="9">
    <source>
        <dbReference type="Proteomes" id="UP000184035"/>
    </source>
</evidence>
<keyword evidence="9" id="KW-1185">Reference proteome</keyword>
<evidence type="ECO:0000256" key="2">
    <source>
        <dbReference type="ARBA" id="ARBA00022448"/>
    </source>
</evidence>
<dbReference type="GO" id="GO:0042777">
    <property type="term" value="P:proton motive force-driven plasma membrane ATP synthesis"/>
    <property type="evidence" value="ECO:0007669"/>
    <property type="project" value="UniProtKB-UniRule"/>
</dbReference>
<comment type="similarity">
    <text evidence="1 6">Belongs to the V-ATPase E subunit family.</text>
</comment>
<dbReference type="GO" id="GO:0005524">
    <property type="term" value="F:ATP binding"/>
    <property type="evidence" value="ECO:0007669"/>
    <property type="project" value="UniProtKB-UniRule"/>
</dbReference>
<dbReference type="GO" id="GO:0046961">
    <property type="term" value="F:proton-transporting ATPase activity, rotational mechanism"/>
    <property type="evidence" value="ECO:0007669"/>
    <property type="project" value="InterPro"/>
</dbReference>
<dbReference type="InterPro" id="IPR028987">
    <property type="entry name" value="ATP_synth_B-like_membr_sf"/>
</dbReference>
<keyword evidence="7" id="KW-0175">Coiled coil</keyword>
<dbReference type="Pfam" id="PF01991">
    <property type="entry name" value="vATP-synt_E"/>
    <property type="match status" value="1"/>
</dbReference>
<keyword evidence="4 6" id="KW-0406">Ion transport</keyword>
<proteinExistence type="inferred from homology"/>
<feature type="coiled-coil region" evidence="7">
    <location>
        <begin position="23"/>
        <end position="59"/>
    </location>
</feature>
<dbReference type="AlphaFoldDB" id="A0A1M4U511"/>
<evidence type="ECO:0000256" key="4">
    <source>
        <dbReference type="ARBA" id="ARBA00023065"/>
    </source>
</evidence>
<dbReference type="InterPro" id="IPR002842">
    <property type="entry name" value="ATPase_V1_Esu"/>
</dbReference>
<dbReference type="Proteomes" id="UP000184035">
    <property type="component" value="Unassembled WGS sequence"/>
</dbReference>
<keyword evidence="5 6" id="KW-0066">ATP synthesis</keyword>
<dbReference type="OrthoDB" id="1749765at2"/>
<organism evidence="8 9">
    <name type="scientific">Clostridium fallax</name>
    <dbReference type="NCBI Taxonomy" id="1533"/>
    <lineage>
        <taxon>Bacteria</taxon>
        <taxon>Bacillati</taxon>
        <taxon>Bacillota</taxon>
        <taxon>Clostridia</taxon>
        <taxon>Eubacteriales</taxon>
        <taxon>Clostridiaceae</taxon>
        <taxon>Clostridium</taxon>
    </lineage>
</organism>
<comment type="function">
    <text evidence="6">Produces ATP from ADP in the presence of a proton gradient across the membrane.</text>
</comment>
<evidence type="ECO:0000313" key="8">
    <source>
        <dbReference type="EMBL" id="SHE51765.1"/>
    </source>
</evidence>
<dbReference type="InterPro" id="IPR038495">
    <property type="entry name" value="ATPase_E_C"/>
</dbReference>
<protein>
    <recommendedName>
        <fullName evidence="6">V-type proton ATPase subunit E</fullName>
    </recommendedName>
    <alternativeName>
        <fullName evidence="6">V-ATPase subunit E</fullName>
    </alternativeName>
</protein>
<accession>A0A1M4U511</accession>
<reference evidence="8 9" key="1">
    <citation type="submission" date="2016-11" db="EMBL/GenBank/DDBJ databases">
        <authorList>
            <person name="Jaros S."/>
            <person name="Januszkiewicz K."/>
            <person name="Wedrychowicz H."/>
        </authorList>
    </citation>
    <scope>NUCLEOTIDE SEQUENCE [LARGE SCALE GENOMIC DNA]</scope>
    <source>
        <strain evidence="8 9">DSM 2631</strain>
    </source>
</reference>
<dbReference type="SUPFAM" id="SSF160527">
    <property type="entry name" value="V-type ATPase subunit E-like"/>
    <property type="match status" value="1"/>
</dbReference>
<sequence length="199" mass="22537">MANLENLTSRILEEAKVQSNEILESANAEKNKIIEKKVNEAKQLEFEILEKAKRESETRKERIISNAELQVRNKKLEGKQTIISKVFDEAVEGLCKLSKEEFLNFLKKTILNSDIVGDENLILNSNGKNIVSKEFISELNKDLEIKGKKGSIKLSNEIGQFKGGFILEKNGIEINNTFEALVSSMKDDLEYDVANVLFN</sequence>
<evidence type="ECO:0000256" key="1">
    <source>
        <dbReference type="ARBA" id="ARBA00005901"/>
    </source>
</evidence>
<dbReference type="HAMAP" id="MF_00311">
    <property type="entry name" value="ATP_synth_E_arch"/>
    <property type="match status" value="1"/>
</dbReference>
<dbReference type="SUPFAM" id="SSF81573">
    <property type="entry name" value="F1F0 ATP synthase subunit B, membrane domain"/>
    <property type="match status" value="1"/>
</dbReference>
<dbReference type="STRING" id="1533.SAMN05443638_10438"/>
<dbReference type="Gene3D" id="1.20.5.620">
    <property type="entry name" value="F1F0 ATP synthase subunit B, membrane domain"/>
    <property type="match status" value="1"/>
</dbReference>
<dbReference type="GO" id="GO:0046933">
    <property type="term" value="F:proton-transporting ATP synthase activity, rotational mechanism"/>
    <property type="evidence" value="ECO:0007669"/>
    <property type="project" value="UniProtKB-UniRule"/>
</dbReference>
<dbReference type="Gene3D" id="3.30.2320.30">
    <property type="entry name" value="ATP synthase, E subunit, C-terminal"/>
    <property type="match status" value="1"/>
</dbReference>
<name>A0A1M4U511_9CLOT</name>
<evidence type="ECO:0000256" key="3">
    <source>
        <dbReference type="ARBA" id="ARBA00022781"/>
    </source>
</evidence>
<evidence type="ECO:0000256" key="7">
    <source>
        <dbReference type="SAM" id="Coils"/>
    </source>
</evidence>